<reference evidence="4 5" key="1">
    <citation type="submission" date="2023-01" db="EMBL/GenBank/DDBJ databases">
        <title>Psychroserpens ponticola sp. nov., isolated from seawater.</title>
        <authorList>
            <person name="Kristyanto S."/>
            <person name="Jung J."/>
            <person name="Kim J.M."/>
            <person name="Jeon C.O."/>
        </authorList>
    </citation>
    <scope>NUCLEOTIDE SEQUENCE [LARGE SCALE GENOMIC DNA]</scope>
    <source>
        <strain evidence="4 5">MSW6</strain>
    </source>
</reference>
<dbReference type="InterPro" id="IPR045670">
    <property type="entry name" value="DUF5916"/>
</dbReference>
<proteinExistence type="predicted"/>
<dbReference type="SUPFAM" id="SSF49344">
    <property type="entry name" value="CBD9-like"/>
    <property type="match status" value="1"/>
</dbReference>
<keyword evidence="5" id="KW-1185">Reference proteome</keyword>
<dbReference type="Proteomes" id="UP001202717">
    <property type="component" value="Chromosome"/>
</dbReference>
<accession>A0ABY7S1M0</accession>
<dbReference type="RefSeq" id="WP_249994471.1">
    <property type="nucleotide sequence ID" value="NZ_CP116221.1"/>
</dbReference>
<feature type="domain" description="DUF5916" evidence="3">
    <location>
        <begin position="236"/>
        <end position="815"/>
    </location>
</feature>
<sequence>MNFRLIFIIFLLSSISAYAQVIDSIQDFLNKKQLQIERTSLSPKIDGILDDTIWQNADIATDFTQFRPDMGKTATEDIKTVVKMAYDDTGIYVAAYMYDNPELILKQFASRDNFGQADFFLVVLNPNNDAQNDTEFFVFPSGTQADAVANPSNGEDFGWNAVWDSAVQINDDGWVVEMKIPYRALRFSPDIETWGLQFHRRIKRDNSQYTWNPIDNTKGNSGLYHGELNGFKDIEPPVRLNLYPFASTVFNNMDKPDFNLGMDVKYGITENMTLDATLIPDFSQTGFDNLSLNLGPFEQTFSDQRQFFTEGVDLFSKGNLFFSRRVGGRPSRDVDLDENEEITEDPEVKVLNALKISGRTKKGLGIGFFNAITQKTDVKIHNTETGTYRKETVEPFSNYNILVLDQQFNGNSSLAVVNTNVTREGHFRDANVTALVANIFNKRNTYNIQGDLKMSNRNLDTGIETGLSSFLYIRKAHGKFRYSFDHSFANENYDINDLGLNYRNNFNSFGVDVSYRIFEPTEKLNNFSINAWYNYNRLYKPSTFTAQNAGVSIYGKTKKELMDFGGNINYQMGKQFDYFEPRDFENKRFFIYEDRVNANVWISTNYNNTFALDTNIGGALLFEDGRDNSQLWFGFTPRIQLSDKFLISYNFYFENELKDRGYANDSNDLDDEIIFGQRDQKTIVNSVSAGYNFNPFNSLNLTFRNYWTTVNYEDNPYFLQENGRLTKSTDTFDELALDSSDVNFSTWNVDLSYSCQFAPGSFLTVLYRNQLFNSNSMADEDFFNSLDTLLNQDMQHILSIRLQYFIDFGGIRSIFKKKNKNIEKLSRLSANMKQNSQLL</sequence>
<feature type="chain" id="PRO_5047509608" evidence="1">
    <location>
        <begin position="20"/>
        <end position="839"/>
    </location>
</feature>
<evidence type="ECO:0000313" key="4">
    <source>
        <dbReference type="EMBL" id="WCO03296.1"/>
    </source>
</evidence>
<protein>
    <submittedName>
        <fullName evidence="4">DUF5916 domain-containing protein</fullName>
    </submittedName>
</protein>
<gene>
    <name evidence="4" type="ORF">MUN68_007290</name>
</gene>
<evidence type="ECO:0000259" key="2">
    <source>
        <dbReference type="Pfam" id="PF06452"/>
    </source>
</evidence>
<evidence type="ECO:0000256" key="1">
    <source>
        <dbReference type="SAM" id="SignalP"/>
    </source>
</evidence>
<feature type="signal peptide" evidence="1">
    <location>
        <begin position="1"/>
        <end position="19"/>
    </location>
</feature>
<evidence type="ECO:0000259" key="3">
    <source>
        <dbReference type="Pfam" id="PF19313"/>
    </source>
</evidence>
<dbReference type="CDD" id="cd09618">
    <property type="entry name" value="CBM9_like_2"/>
    <property type="match status" value="1"/>
</dbReference>
<dbReference type="InterPro" id="IPR010502">
    <property type="entry name" value="Carb-bd_dom_fam9"/>
</dbReference>
<dbReference type="Pfam" id="PF19313">
    <property type="entry name" value="DUF5916"/>
    <property type="match status" value="1"/>
</dbReference>
<organism evidence="4 5">
    <name type="scientific">Psychroserpens ponticola</name>
    <dbReference type="NCBI Taxonomy" id="2932268"/>
    <lineage>
        <taxon>Bacteria</taxon>
        <taxon>Pseudomonadati</taxon>
        <taxon>Bacteroidota</taxon>
        <taxon>Flavobacteriia</taxon>
        <taxon>Flavobacteriales</taxon>
        <taxon>Flavobacteriaceae</taxon>
        <taxon>Psychroserpens</taxon>
    </lineage>
</organism>
<dbReference type="EMBL" id="CP116221">
    <property type="protein sequence ID" value="WCO03296.1"/>
    <property type="molecule type" value="Genomic_DNA"/>
</dbReference>
<keyword evidence="1" id="KW-0732">Signal</keyword>
<feature type="domain" description="Carbohydrate-binding" evidence="2">
    <location>
        <begin position="45"/>
        <end position="199"/>
    </location>
</feature>
<name>A0ABY7S1M0_9FLAO</name>
<dbReference type="Pfam" id="PF06452">
    <property type="entry name" value="CBM9_1"/>
    <property type="match status" value="1"/>
</dbReference>
<dbReference type="Gene3D" id="2.60.40.1190">
    <property type="match status" value="1"/>
</dbReference>
<evidence type="ECO:0000313" key="5">
    <source>
        <dbReference type="Proteomes" id="UP001202717"/>
    </source>
</evidence>